<dbReference type="GO" id="GO:0008168">
    <property type="term" value="F:methyltransferase activity"/>
    <property type="evidence" value="ECO:0007669"/>
    <property type="project" value="UniProtKB-KW"/>
</dbReference>
<evidence type="ECO:0000313" key="3">
    <source>
        <dbReference type="Proteomes" id="UP001322277"/>
    </source>
</evidence>
<name>A0AAX4I1Q6_9PEZI</name>
<dbReference type="AlphaFoldDB" id="A0AAX4I1Q6"/>
<organism evidence="2 3">
    <name type="scientific">Colletotrichum destructivum</name>
    <dbReference type="NCBI Taxonomy" id="34406"/>
    <lineage>
        <taxon>Eukaryota</taxon>
        <taxon>Fungi</taxon>
        <taxon>Dikarya</taxon>
        <taxon>Ascomycota</taxon>
        <taxon>Pezizomycotina</taxon>
        <taxon>Sordariomycetes</taxon>
        <taxon>Hypocreomycetidae</taxon>
        <taxon>Glomerellales</taxon>
        <taxon>Glomerellaceae</taxon>
        <taxon>Colletotrichum</taxon>
        <taxon>Colletotrichum destructivum species complex</taxon>
    </lineage>
</organism>
<dbReference type="EMBL" id="CP137305">
    <property type="protein sequence ID" value="WQF76978.1"/>
    <property type="molecule type" value="Genomic_DNA"/>
</dbReference>
<dbReference type="GeneID" id="87938495"/>
<evidence type="ECO:0000256" key="1">
    <source>
        <dbReference type="SAM" id="MobiDB-lite"/>
    </source>
</evidence>
<protein>
    <submittedName>
        <fullName evidence="2">S-adenosyl-L-methionine-dependent methyltransferase superfamily</fullName>
    </submittedName>
</protein>
<gene>
    <name evidence="2" type="ORF">CDEST_01992</name>
</gene>
<dbReference type="RefSeq" id="XP_062774202.1">
    <property type="nucleotide sequence ID" value="XM_062918151.1"/>
</dbReference>
<dbReference type="GO" id="GO:0032259">
    <property type="term" value="P:methylation"/>
    <property type="evidence" value="ECO:0007669"/>
    <property type="project" value="UniProtKB-KW"/>
</dbReference>
<keyword evidence="2" id="KW-0808">Transferase</keyword>
<dbReference type="InterPro" id="IPR029063">
    <property type="entry name" value="SAM-dependent_MTases_sf"/>
</dbReference>
<sequence>MNTAYEICFAANSAVGLLEVDNHEWEEGEVVTALLDRLYLGWPIESADRAVFLDVRGKSELWAVECKIVSNTYGDEKVVNIEKRVSIRVNAINLMQRLPDHKWFQQKQFSYVHIANSARLRKNRRRLIERAFRSLKPDGCLDIHDFDRKPRCDDDTCQKDDVARRLFEANMDAVIHPLHDVPQHFETTDRIEIISPKVLVHRAPTSSWCLDGQADRLIRMTERDITRGLERWCQDNMDVRLSQEMTMECVMAKASFRDQKKHFYFEYYSVRCEKKATTSSTSRKRNHYPFGRFKTNAGSRVRRSRRPRSLRSLRFLLKNPKL</sequence>
<keyword evidence="3" id="KW-1185">Reference proteome</keyword>
<reference evidence="3" key="1">
    <citation type="journal article" date="2023" name="bioRxiv">
        <title>Complete genome of the Medicago anthracnose fungus, Colletotrichum destructivum, reveals a mini-chromosome-like region within a core chromosome.</title>
        <authorList>
            <person name="Lapalu N."/>
            <person name="Simon A."/>
            <person name="Lu A."/>
            <person name="Plaumann P.-L."/>
            <person name="Amselem J."/>
            <person name="Pigne S."/>
            <person name="Auger A."/>
            <person name="Koch C."/>
            <person name="Dallery J.-F."/>
            <person name="O'Connell R.J."/>
        </authorList>
    </citation>
    <scope>NUCLEOTIDE SEQUENCE [LARGE SCALE GENOMIC DNA]</scope>
    <source>
        <strain evidence="3">CBS 520.97</strain>
    </source>
</reference>
<accession>A0AAX4I1Q6</accession>
<feature type="region of interest" description="Disordered" evidence="1">
    <location>
        <begin position="281"/>
        <end position="305"/>
    </location>
</feature>
<keyword evidence="2" id="KW-0489">Methyltransferase</keyword>
<dbReference type="Proteomes" id="UP001322277">
    <property type="component" value="Chromosome 1"/>
</dbReference>
<proteinExistence type="predicted"/>
<dbReference type="KEGG" id="cdet:87938495"/>
<evidence type="ECO:0000313" key="2">
    <source>
        <dbReference type="EMBL" id="WQF76978.1"/>
    </source>
</evidence>
<dbReference type="SUPFAM" id="SSF53335">
    <property type="entry name" value="S-adenosyl-L-methionine-dependent methyltransferases"/>
    <property type="match status" value="1"/>
</dbReference>